<evidence type="ECO:0000313" key="3">
    <source>
        <dbReference type="Proteomes" id="UP001154282"/>
    </source>
</evidence>
<dbReference type="AlphaFoldDB" id="A0AAV0Q9V7"/>
<protein>
    <submittedName>
        <fullName evidence="2">Uncharacterized protein</fullName>
    </submittedName>
</protein>
<evidence type="ECO:0000313" key="2">
    <source>
        <dbReference type="EMBL" id="CAI0541905.1"/>
    </source>
</evidence>
<feature type="region of interest" description="Disordered" evidence="1">
    <location>
        <begin position="1"/>
        <end position="23"/>
    </location>
</feature>
<dbReference type="EMBL" id="CAMGYJ010000009">
    <property type="protein sequence ID" value="CAI0541905.1"/>
    <property type="molecule type" value="Genomic_DNA"/>
</dbReference>
<comment type="caution">
    <text evidence="2">The sequence shown here is derived from an EMBL/GenBank/DDBJ whole genome shotgun (WGS) entry which is preliminary data.</text>
</comment>
<organism evidence="2 3">
    <name type="scientific">Linum tenue</name>
    <dbReference type="NCBI Taxonomy" id="586396"/>
    <lineage>
        <taxon>Eukaryota</taxon>
        <taxon>Viridiplantae</taxon>
        <taxon>Streptophyta</taxon>
        <taxon>Embryophyta</taxon>
        <taxon>Tracheophyta</taxon>
        <taxon>Spermatophyta</taxon>
        <taxon>Magnoliopsida</taxon>
        <taxon>eudicotyledons</taxon>
        <taxon>Gunneridae</taxon>
        <taxon>Pentapetalae</taxon>
        <taxon>rosids</taxon>
        <taxon>fabids</taxon>
        <taxon>Malpighiales</taxon>
        <taxon>Linaceae</taxon>
        <taxon>Linum</taxon>
    </lineage>
</organism>
<name>A0AAV0Q9V7_9ROSI</name>
<proteinExistence type="predicted"/>
<sequence>MHIYPTMSKISRGRNSYRAGEEQNTIATTPSFYHHPKPCLSFPSSLYSPELLVAISSLPSPERDITTINYFHRRSLSLLPLTEAWPTKVRSVRTTIKPRNNDPRDSNQV</sequence>
<keyword evidence="3" id="KW-1185">Reference proteome</keyword>
<dbReference type="Proteomes" id="UP001154282">
    <property type="component" value="Unassembled WGS sequence"/>
</dbReference>
<gene>
    <name evidence="2" type="ORF">LITE_LOCUS42276</name>
</gene>
<evidence type="ECO:0000256" key="1">
    <source>
        <dbReference type="SAM" id="MobiDB-lite"/>
    </source>
</evidence>
<reference evidence="2" key="1">
    <citation type="submission" date="2022-08" db="EMBL/GenBank/DDBJ databases">
        <authorList>
            <person name="Gutierrez-Valencia J."/>
        </authorList>
    </citation>
    <scope>NUCLEOTIDE SEQUENCE</scope>
</reference>
<accession>A0AAV0Q9V7</accession>